<evidence type="ECO:0000256" key="5">
    <source>
        <dbReference type="ARBA" id="ARBA00022908"/>
    </source>
</evidence>
<evidence type="ECO:0000256" key="1">
    <source>
        <dbReference type="ARBA" id="ARBA00004496"/>
    </source>
</evidence>
<dbReference type="OrthoDB" id="9801717at2"/>
<keyword evidence="5 9" id="KW-0229">DNA integration</keyword>
<dbReference type="NCBIfam" id="NF001399">
    <property type="entry name" value="PRK00283.1"/>
    <property type="match status" value="1"/>
</dbReference>
<dbReference type="Pfam" id="PF00589">
    <property type="entry name" value="Phage_integrase"/>
    <property type="match status" value="1"/>
</dbReference>
<evidence type="ECO:0000256" key="7">
    <source>
        <dbReference type="ARBA" id="ARBA00023172"/>
    </source>
</evidence>
<dbReference type="GO" id="GO:0007059">
    <property type="term" value="P:chromosome segregation"/>
    <property type="evidence" value="ECO:0007669"/>
    <property type="project" value="UniProtKB-UniRule"/>
</dbReference>
<feature type="active site" evidence="9">
    <location>
        <position position="244"/>
    </location>
</feature>
<dbReference type="GO" id="GO:0006313">
    <property type="term" value="P:DNA transposition"/>
    <property type="evidence" value="ECO:0007669"/>
    <property type="project" value="UniProtKB-UniRule"/>
</dbReference>
<dbReference type="GO" id="GO:0005737">
    <property type="term" value="C:cytoplasm"/>
    <property type="evidence" value="ECO:0007669"/>
    <property type="project" value="UniProtKB-SubCell"/>
</dbReference>
<keyword evidence="2 9" id="KW-0963">Cytoplasm</keyword>
<keyword evidence="3 9" id="KW-0132">Cell division</keyword>
<dbReference type="HAMAP" id="MF_01808">
    <property type="entry name" value="Recomb_XerC_XerD"/>
    <property type="match status" value="1"/>
</dbReference>
<dbReference type="GO" id="GO:0051301">
    <property type="term" value="P:cell division"/>
    <property type="evidence" value="ECO:0007669"/>
    <property type="project" value="UniProtKB-KW"/>
</dbReference>
<feature type="domain" description="Core-binding (CB)" evidence="11">
    <location>
        <begin position="1"/>
        <end position="84"/>
    </location>
</feature>
<dbReference type="InterPro" id="IPR010998">
    <property type="entry name" value="Integrase_recombinase_N"/>
</dbReference>
<evidence type="ECO:0000256" key="3">
    <source>
        <dbReference type="ARBA" id="ARBA00022618"/>
    </source>
</evidence>
<comment type="subunit">
    <text evidence="9">Forms a cyclic heterotetrameric complex composed of two molecules of XerC and two molecules of XerD.</text>
</comment>
<feature type="active site" description="O-(3'-phospho-DNA)-tyrosine intermediate" evidence="9">
    <location>
        <position position="279"/>
    </location>
</feature>
<dbReference type="EMBL" id="LLWF02000005">
    <property type="protein sequence ID" value="ONH84586.1"/>
    <property type="molecule type" value="Genomic_DNA"/>
</dbReference>
<evidence type="ECO:0000313" key="12">
    <source>
        <dbReference type="EMBL" id="ONH84586.1"/>
    </source>
</evidence>
<dbReference type="InterPro" id="IPR004107">
    <property type="entry name" value="Integrase_SAM-like_N"/>
</dbReference>
<dbReference type="PANTHER" id="PTHR30349:SF90">
    <property type="entry name" value="TYROSINE RECOMBINASE XERD"/>
    <property type="match status" value="1"/>
</dbReference>
<feature type="active site" evidence="9">
    <location>
        <position position="247"/>
    </location>
</feature>
<keyword evidence="4 9" id="KW-0159">Chromosome partition</keyword>
<feature type="active site" evidence="9">
    <location>
        <position position="146"/>
    </location>
</feature>
<dbReference type="InterPro" id="IPR011010">
    <property type="entry name" value="DNA_brk_join_enz"/>
</dbReference>
<proteinExistence type="inferred from homology"/>
<dbReference type="InterPro" id="IPR023009">
    <property type="entry name" value="Tyrosine_recombinase_XerC/XerD"/>
</dbReference>
<dbReference type="Pfam" id="PF02899">
    <property type="entry name" value="Phage_int_SAM_1"/>
    <property type="match status" value="1"/>
</dbReference>
<dbReference type="Gene3D" id="1.10.443.10">
    <property type="entry name" value="Intergrase catalytic core"/>
    <property type="match status" value="1"/>
</dbReference>
<reference evidence="12 14" key="1">
    <citation type="submission" date="2016-12" db="EMBL/GenBank/DDBJ databases">
        <title>Draft genome sequence of Roseomonas mucosa strain AU37, isolated from a peripheral intravenous catheter.</title>
        <authorList>
            <person name="Choudhury M.A."/>
            <person name="Sidjabat H.E."/>
            <person name="Wailan A.M."/>
            <person name="Zhang L."/>
            <person name="Marsh N.M."/>
            <person name="Rickard C.M."/>
            <person name="Davies M."/>
            <person name="Mcmillan D.J."/>
        </authorList>
    </citation>
    <scope>NUCLEOTIDE SEQUENCE [LARGE SCALE GENOMIC DNA]</scope>
    <source>
        <strain evidence="12 14">SAVE376</strain>
    </source>
</reference>
<dbReference type="STRING" id="207340.APZ41_003185"/>
<dbReference type="AlphaFoldDB" id="A0A1S8D883"/>
<dbReference type="Proteomes" id="UP000254919">
    <property type="component" value="Unassembled WGS sequence"/>
</dbReference>
<dbReference type="PROSITE" id="PS51900">
    <property type="entry name" value="CB"/>
    <property type="match status" value="1"/>
</dbReference>
<dbReference type="PROSITE" id="PS51898">
    <property type="entry name" value="TYR_RECOMBINASE"/>
    <property type="match status" value="1"/>
</dbReference>
<feature type="active site" evidence="9">
    <location>
        <position position="170"/>
    </location>
</feature>
<dbReference type="InterPro" id="IPR013762">
    <property type="entry name" value="Integrase-like_cat_sf"/>
</dbReference>
<dbReference type="PANTHER" id="PTHR30349">
    <property type="entry name" value="PHAGE INTEGRASE-RELATED"/>
    <property type="match status" value="1"/>
</dbReference>
<feature type="active site" evidence="9">
    <location>
        <position position="270"/>
    </location>
</feature>
<keyword evidence="7 9" id="KW-0233">DNA recombination</keyword>
<dbReference type="InterPro" id="IPR050090">
    <property type="entry name" value="Tyrosine_recombinase_XerCD"/>
</dbReference>
<dbReference type="InterPro" id="IPR002104">
    <property type="entry name" value="Integrase_catalytic"/>
</dbReference>
<evidence type="ECO:0000256" key="4">
    <source>
        <dbReference type="ARBA" id="ARBA00022829"/>
    </source>
</evidence>
<evidence type="ECO:0000313" key="15">
    <source>
        <dbReference type="Proteomes" id="UP000254919"/>
    </source>
</evidence>
<evidence type="ECO:0000259" key="11">
    <source>
        <dbReference type="PROSITE" id="PS51900"/>
    </source>
</evidence>
<sequence>MDARVEAFLEMLAAERGAARNTLAAYEADLTDVAGWLRRKGGSLESATPEALRGYLSGLSGAGLSARTVARRLSALRQFFRFLAREGMRGDDPTALLDTPRLPQSLPKALREEEVEALIAGASRLPGRSGLLAVAVCELLYGSGLRASELVALPAAALRDTAPLIAIRGKGGRERLIPISARARQALADLVPKSAPEEGKGRPGARWLFPSRAAAGHLTRQRLNQLLHAAALEAGLDPARATPHVLRHSFATHLLNRGADLRSLQVLLGHADIATTQIYTKVLEERLRAVMELHHPLSDAAVPAGERDAG</sequence>
<evidence type="ECO:0000256" key="6">
    <source>
        <dbReference type="ARBA" id="ARBA00023125"/>
    </source>
</evidence>
<comment type="subcellular location">
    <subcellularLocation>
        <location evidence="1 9">Cytoplasm</location>
    </subcellularLocation>
</comment>
<name>A0A1S8D883_9PROT</name>
<comment type="similarity">
    <text evidence="9">Belongs to the 'phage' integrase family. XerC subfamily.</text>
</comment>
<feature type="domain" description="Tyr recombinase" evidence="10">
    <location>
        <begin position="105"/>
        <end position="292"/>
    </location>
</feature>
<protein>
    <recommendedName>
        <fullName evidence="9">Tyrosine recombinase XerC</fullName>
    </recommendedName>
</protein>
<comment type="function">
    <text evidence="9">Site-specific tyrosine recombinase, which acts by catalyzing the cutting and rejoining of the recombining DNA molecules. The XerC-XerD complex is essential to convert dimers of the bacterial chromosome into monomers to permit their segregation at cell division. It also contributes to the segregational stability of plasmids.</text>
</comment>
<dbReference type="GeneID" id="99635088"/>
<evidence type="ECO:0000259" key="10">
    <source>
        <dbReference type="PROSITE" id="PS51898"/>
    </source>
</evidence>
<dbReference type="GO" id="GO:0009037">
    <property type="term" value="F:tyrosine-based site-specific recombinase activity"/>
    <property type="evidence" value="ECO:0007669"/>
    <property type="project" value="UniProtKB-UniRule"/>
</dbReference>
<dbReference type="EMBL" id="UGVN01000001">
    <property type="protein sequence ID" value="SUE37246.1"/>
    <property type="molecule type" value="Genomic_DNA"/>
</dbReference>
<evidence type="ECO:0000256" key="8">
    <source>
        <dbReference type="ARBA" id="ARBA00023306"/>
    </source>
</evidence>
<dbReference type="SUPFAM" id="SSF56349">
    <property type="entry name" value="DNA breaking-rejoining enzymes"/>
    <property type="match status" value="1"/>
</dbReference>
<organism evidence="12 14">
    <name type="scientific">Roseomonas mucosa</name>
    <dbReference type="NCBI Taxonomy" id="207340"/>
    <lineage>
        <taxon>Bacteria</taxon>
        <taxon>Pseudomonadati</taxon>
        <taxon>Pseudomonadota</taxon>
        <taxon>Alphaproteobacteria</taxon>
        <taxon>Acetobacterales</taxon>
        <taxon>Roseomonadaceae</taxon>
        <taxon>Roseomonas</taxon>
    </lineage>
</organism>
<keyword evidence="14" id="KW-1185">Reference proteome</keyword>
<dbReference type="Gene3D" id="1.10.150.130">
    <property type="match status" value="1"/>
</dbReference>
<dbReference type="GO" id="GO:0003677">
    <property type="term" value="F:DNA binding"/>
    <property type="evidence" value="ECO:0007669"/>
    <property type="project" value="UniProtKB-UniRule"/>
</dbReference>
<accession>A0A1S8D883</accession>
<evidence type="ECO:0000256" key="2">
    <source>
        <dbReference type="ARBA" id="ARBA00022490"/>
    </source>
</evidence>
<dbReference type="Proteomes" id="UP000054844">
    <property type="component" value="Unassembled WGS sequence"/>
</dbReference>
<reference evidence="13 15" key="2">
    <citation type="submission" date="2018-06" db="EMBL/GenBank/DDBJ databases">
        <authorList>
            <consortium name="Pathogen Informatics"/>
            <person name="Doyle S."/>
        </authorList>
    </citation>
    <scope>NUCLEOTIDE SEQUENCE [LARGE SCALE GENOMIC DNA]</scope>
    <source>
        <strain evidence="13 15">NCTC13291</strain>
    </source>
</reference>
<keyword evidence="6 9" id="KW-0238">DNA-binding</keyword>
<dbReference type="RefSeq" id="WP_019463256.1">
    <property type="nucleotide sequence ID" value="NZ_AP031462.1"/>
</dbReference>
<gene>
    <name evidence="13" type="primary">xerD_1</name>
    <name evidence="9" type="synonym">xerC</name>
    <name evidence="12" type="ORF">APZ41_003185</name>
    <name evidence="13" type="ORF">NCTC13291_00063</name>
</gene>
<dbReference type="InterPro" id="IPR044068">
    <property type="entry name" value="CB"/>
</dbReference>
<evidence type="ECO:0000313" key="14">
    <source>
        <dbReference type="Proteomes" id="UP000054844"/>
    </source>
</evidence>
<evidence type="ECO:0000313" key="13">
    <source>
        <dbReference type="EMBL" id="SUE37246.1"/>
    </source>
</evidence>
<keyword evidence="8 9" id="KW-0131">Cell cycle</keyword>
<evidence type="ECO:0000256" key="9">
    <source>
        <dbReference type="HAMAP-Rule" id="MF_01808"/>
    </source>
</evidence>